<dbReference type="STRING" id="1915309.AXG55_07800"/>
<dbReference type="RefSeq" id="WP_148697556.1">
    <property type="nucleotide sequence ID" value="NZ_CP017834.1"/>
</dbReference>
<evidence type="ECO:0000313" key="2">
    <source>
        <dbReference type="Proteomes" id="UP000184731"/>
    </source>
</evidence>
<dbReference type="EMBL" id="CP017834">
    <property type="protein sequence ID" value="APJ03812.1"/>
    <property type="molecule type" value="Genomic_DNA"/>
</dbReference>
<proteinExistence type="predicted"/>
<keyword evidence="2" id="KW-1185">Reference proteome</keyword>
<accession>A0A1L4D0R5</accession>
<dbReference type="KEGG" id="saqi:AXG55_07800"/>
<name>A0A1L4D0R5_9BACT</name>
<dbReference type="AlphaFoldDB" id="A0A1L4D0R5"/>
<dbReference type="OrthoDB" id="9838858at2"/>
<gene>
    <name evidence="1" type="ORF">AXG55_07800</name>
</gene>
<reference evidence="1 2" key="1">
    <citation type="submission" date="2016-10" db="EMBL/GenBank/DDBJ databases">
        <title>Silvanigrella aquatica sp. nov., isolated from a freshwater lake located in the Black Forest, Germany, description of Silvanigrellaceae fam. nov., Silvanigrellales ord. nov., reclassification of the order Bdellovibrionales in the class Oligoflexia, reclassification of the families Bacteriovoracaceae and Halobacteriovoraceae in the new order Bacteriovoracales ord. nov., and reclassification of the family Pseudobacteriovoracaceae in the order Oligoflexiales.</title>
        <authorList>
            <person name="Hahn M.W."/>
            <person name="Schmidt J."/>
            <person name="Koll U."/>
            <person name="Rohde M."/>
            <person name="Verbag S."/>
            <person name="Pitt A."/>
            <person name="Nakai R."/>
            <person name="Naganuma T."/>
            <person name="Lang E."/>
        </authorList>
    </citation>
    <scope>NUCLEOTIDE SEQUENCE [LARGE SCALE GENOMIC DNA]</scope>
    <source>
        <strain evidence="1 2">MWH-Nonnen-W8red</strain>
    </source>
</reference>
<organism evidence="1 2">
    <name type="scientific">Silvanigrella aquatica</name>
    <dbReference type="NCBI Taxonomy" id="1915309"/>
    <lineage>
        <taxon>Bacteria</taxon>
        <taxon>Pseudomonadati</taxon>
        <taxon>Bdellovibrionota</taxon>
        <taxon>Oligoflexia</taxon>
        <taxon>Silvanigrellales</taxon>
        <taxon>Silvanigrellaceae</taxon>
        <taxon>Silvanigrella</taxon>
    </lineage>
</organism>
<dbReference type="Proteomes" id="UP000184731">
    <property type="component" value="Chromosome"/>
</dbReference>
<evidence type="ECO:0000313" key="1">
    <source>
        <dbReference type="EMBL" id="APJ03812.1"/>
    </source>
</evidence>
<sequence>MFDLPPQVYNVDNNQIETITIPEYYQIPLASPKPTVLQINNQTGYKVYITSSVNNPADWYNGANPGVNFNGVTIDSSNYLKRNENVNSTTAAAFFNMTLTFTARSGDEAIGMTINQLDVFKPNATNIFYPTFRVGIQDFTGSYRVDQTILGNANIFTLTHNQ</sequence>
<protein>
    <submittedName>
        <fullName evidence="1">Uncharacterized protein</fullName>
    </submittedName>
</protein>